<accession>A0A7X0U3C5</accession>
<gene>
    <name evidence="1" type="ORF">HD593_008144</name>
</gene>
<comment type="caution">
    <text evidence="1">The sequence shown here is derived from an EMBL/GenBank/DDBJ whole genome shotgun (WGS) entry which is preliminary data.</text>
</comment>
<dbReference type="AlphaFoldDB" id="A0A7X0U3C5"/>
<evidence type="ECO:0000313" key="2">
    <source>
        <dbReference type="Proteomes" id="UP000565579"/>
    </source>
</evidence>
<organism evidence="1 2">
    <name type="scientific">Nonomuraea rubra</name>
    <dbReference type="NCBI Taxonomy" id="46180"/>
    <lineage>
        <taxon>Bacteria</taxon>
        <taxon>Bacillati</taxon>
        <taxon>Actinomycetota</taxon>
        <taxon>Actinomycetes</taxon>
        <taxon>Streptosporangiales</taxon>
        <taxon>Streptosporangiaceae</taxon>
        <taxon>Nonomuraea</taxon>
    </lineage>
</organism>
<name>A0A7X0U3C5_9ACTN</name>
<dbReference type="EMBL" id="JACHMI010000001">
    <property type="protein sequence ID" value="MBB6553349.1"/>
    <property type="molecule type" value="Genomic_DNA"/>
</dbReference>
<dbReference type="Proteomes" id="UP000565579">
    <property type="component" value="Unassembled WGS sequence"/>
</dbReference>
<reference evidence="1 2" key="1">
    <citation type="submission" date="2020-08" db="EMBL/GenBank/DDBJ databases">
        <title>Sequencing the genomes of 1000 actinobacteria strains.</title>
        <authorList>
            <person name="Klenk H.-P."/>
        </authorList>
    </citation>
    <scope>NUCLEOTIDE SEQUENCE [LARGE SCALE GENOMIC DNA]</scope>
    <source>
        <strain evidence="1 2">DSM 43768</strain>
    </source>
</reference>
<keyword evidence="2" id="KW-1185">Reference proteome</keyword>
<protein>
    <recommendedName>
        <fullName evidence="3">DUF2797 domain-containing protein</fullName>
    </recommendedName>
</protein>
<proteinExistence type="predicted"/>
<evidence type="ECO:0000313" key="1">
    <source>
        <dbReference type="EMBL" id="MBB6553349.1"/>
    </source>
</evidence>
<sequence>MQLEPDRRYLWHGVTWATGRPTLLLADTTTGTLGQIEVVGRHLGLKVVDSARFCTSRYAFTDTVHVVPLSCPQQALAERGGQCANCLERDDFRFAHQIHQGGHTPPALAAYMAQPHWLYIATFANAVSKVGTAAASRRKSRLDEQGPIRATYLAQAPDGRAVRHLEDALSRELGLTQAIRATAKLAALVSFDPGHVDDAHAKAVDQAITTLAALGIASEREAWLPSAESCAVRDPRRSPERALYPHDLRTGEHGFSIEACSGPHALARLSAGDEILYVLDLNALKGHRVLIGNYASPPTTVQESLF</sequence>
<evidence type="ECO:0008006" key="3">
    <source>
        <dbReference type="Google" id="ProtNLM"/>
    </source>
</evidence>
<dbReference type="RefSeq" id="WP_185107511.1">
    <property type="nucleotide sequence ID" value="NZ_JACHMI010000001.1"/>
</dbReference>